<feature type="domain" description="Nudix hydrolase" evidence="6">
    <location>
        <begin position="39"/>
        <end position="170"/>
    </location>
</feature>
<keyword evidence="3 5" id="KW-0378">Hydrolase</keyword>
<dbReference type="InterPro" id="IPR015797">
    <property type="entry name" value="NUDIX_hydrolase-like_dom_sf"/>
</dbReference>
<dbReference type="Proteomes" id="UP000285650">
    <property type="component" value="Unassembled WGS sequence"/>
</dbReference>
<comment type="caution">
    <text evidence="7">The sequence shown here is derived from an EMBL/GenBank/DDBJ whole genome shotgun (WGS) entry which is preliminary data.</text>
</comment>
<dbReference type="PRINTS" id="PR00502">
    <property type="entry name" value="NUDIXFAMILY"/>
</dbReference>
<evidence type="ECO:0000256" key="4">
    <source>
        <dbReference type="ARBA" id="ARBA00022842"/>
    </source>
</evidence>
<dbReference type="PANTHER" id="PTHR42904">
    <property type="entry name" value="NUDIX HYDROLASE, NUDC SUBFAMILY"/>
    <property type="match status" value="1"/>
</dbReference>
<dbReference type="InterPro" id="IPR020476">
    <property type="entry name" value="Nudix_hydrolase"/>
</dbReference>
<dbReference type="EMBL" id="QSKV01000012">
    <property type="protein sequence ID" value="RHE89826.1"/>
    <property type="molecule type" value="Genomic_DNA"/>
</dbReference>
<dbReference type="PANTHER" id="PTHR42904:SF12">
    <property type="entry name" value="ADP-RIBOSE PYROPHOSPHATASE-RELATED"/>
    <property type="match status" value="1"/>
</dbReference>
<proteinExistence type="inferred from homology"/>
<name>A0A414L594_9BACE</name>
<dbReference type="GO" id="GO:0006742">
    <property type="term" value="P:NADP+ catabolic process"/>
    <property type="evidence" value="ECO:0007669"/>
    <property type="project" value="TreeGrafter"/>
</dbReference>
<dbReference type="InterPro" id="IPR020084">
    <property type="entry name" value="NUDIX_hydrolase_CS"/>
</dbReference>
<protein>
    <submittedName>
        <fullName evidence="7">NUDIX domain-containing protein</fullName>
    </submittedName>
</protein>
<keyword evidence="2" id="KW-0479">Metal-binding</keyword>
<dbReference type="PROSITE" id="PS00893">
    <property type="entry name" value="NUDIX_BOX"/>
    <property type="match status" value="1"/>
</dbReference>
<evidence type="ECO:0000256" key="1">
    <source>
        <dbReference type="ARBA" id="ARBA00001946"/>
    </source>
</evidence>
<accession>A0A414L594</accession>
<dbReference type="PROSITE" id="PS51462">
    <property type="entry name" value="NUDIX"/>
    <property type="match status" value="1"/>
</dbReference>
<reference evidence="7 8" key="1">
    <citation type="submission" date="2018-08" db="EMBL/GenBank/DDBJ databases">
        <title>A genome reference for cultivated species of the human gut microbiota.</title>
        <authorList>
            <person name="Zou Y."/>
            <person name="Xue W."/>
            <person name="Luo G."/>
        </authorList>
    </citation>
    <scope>NUCLEOTIDE SEQUENCE [LARGE SCALE GENOMIC DNA]</scope>
    <source>
        <strain evidence="7 8">AM27-17</strain>
    </source>
</reference>
<comment type="similarity">
    <text evidence="5">Belongs to the Nudix hydrolase family.</text>
</comment>
<comment type="cofactor">
    <cofactor evidence="1">
        <name>Mg(2+)</name>
        <dbReference type="ChEBI" id="CHEBI:18420"/>
    </cofactor>
</comment>
<dbReference type="CDD" id="cd04681">
    <property type="entry name" value="NUDIX_Hydrolase"/>
    <property type="match status" value="1"/>
</dbReference>
<evidence type="ECO:0000313" key="8">
    <source>
        <dbReference type="Proteomes" id="UP000285650"/>
    </source>
</evidence>
<dbReference type="InterPro" id="IPR050241">
    <property type="entry name" value="NAD-cap_RNA_hydrolase_NudC"/>
</dbReference>
<dbReference type="AlphaFoldDB" id="A0A414L594"/>
<evidence type="ECO:0000313" key="7">
    <source>
        <dbReference type="EMBL" id="RHE89826.1"/>
    </source>
</evidence>
<evidence type="ECO:0000259" key="6">
    <source>
        <dbReference type="PROSITE" id="PS51462"/>
    </source>
</evidence>
<dbReference type="GO" id="GO:0005829">
    <property type="term" value="C:cytosol"/>
    <property type="evidence" value="ECO:0007669"/>
    <property type="project" value="TreeGrafter"/>
</dbReference>
<dbReference type="GO" id="GO:0046872">
    <property type="term" value="F:metal ion binding"/>
    <property type="evidence" value="ECO:0007669"/>
    <property type="project" value="UniProtKB-KW"/>
</dbReference>
<evidence type="ECO:0000256" key="5">
    <source>
        <dbReference type="RuleBase" id="RU003476"/>
    </source>
</evidence>
<dbReference type="Pfam" id="PF00293">
    <property type="entry name" value="NUDIX"/>
    <property type="match status" value="1"/>
</dbReference>
<dbReference type="Gene3D" id="3.90.79.10">
    <property type="entry name" value="Nucleoside Triphosphate Pyrophosphohydrolase"/>
    <property type="match status" value="1"/>
</dbReference>
<dbReference type="RefSeq" id="WP_118223000.1">
    <property type="nucleotide sequence ID" value="NZ_JADNIJ010000013.1"/>
</dbReference>
<dbReference type="GO" id="GO:0019677">
    <property type="term" value="P:NAD+ catabolic process"/>
    <property type="evidence" value="ECO:0007669"/>
    <property type="project" value="TreeGrafter"/>
</dbReference>
<sequence>MEHPLSQFKYCPKCGSIHFEINNEKSKRCTDCRFVYYFNPSAATVALIMNEQNELLVCRRAKDPAKGTLDLPGGFIDMAETGEEGMRREVKEETGMEVNKAEYLFSLPNIYVYSGFPVHTLDLFFRCTVADTLHYKAMDDAADLFFIPLKDIRTEDFGLGSIRKGLGIFLKEIVQ</sequence>
<dbReference type="GO" id="GO:0035529">
    <property type="term" value="F:NADH pyrophosphatase activity"/>
    <property type="evidence" value="ECO:0007669"/>
    <property type="project" value="TreeGrafter"/>
</dbReference>
<dbReference type="InterPro" id="IPR000086">
    <property type="entry name" value="NUDIX_hydrolase_dom"/>
</dbReference>
<gene>
    <name evidence="7" type="ORF">DW712_17095</name>
</gene>
<organism evidence="7 8">
    <name type="scientific">Bacteroides intestinalis</name>
    <dbReference type="NCBI Taxonomy" id="329854"/>
    <lineage>
        <taxon>Bacteria</taxon>
        <taxon>Pseudomonadati</taxon>
        <taxon>Bacteroidota</taxon>
        <taxon>Bacteroidia</taxon>
        <taxon>Bacteroidales</taxon>
        <taxon>Bacteroidaceae</taxon>
        <taxon>Bacteroides</taxon>
    </lineage>
</organism>
<dbReference type="SUPFAM" id="SSF55811">
    <property type="entry name" value="Nudix"/>
    <property type="match status" value="1"/>
</dbReference>
<evidence type="ECO:0000256" key="3">
    <source>
        <dbReference type="ARBA" id="ARBA00022801"/>
    </source>
</evidence>
<evidence type="ECO:0000256" key="2">
    <source>
        <dbReference type="ARBA" id="ARBA00022723"/>
    </source>
</evidence>
<keyword evidence="4" id="KW-0460">Magnesium</keyword>